<accession>A0ABR5SBK1</accession>
<comment type="caution">
    <text evidence="1">The sequence shown here is derived from an EMBL/GenBank/DDBJ whole genome shotgun (WGS) entry which is preliminary data.</text>
</comment>
<dbReference type="Proteomes" id="UP000060487">
    <property type="component" value="Unassembled WGS sequence"/>
</dbReference>
<evidence type="ECO:0000313" key="2">
    <source>
        <dbReference type="Proteomes" id="UP000060487"/>
    </source>
</evidence>
<reference evidence="1 2" key="1">
    <citation type="submission" date="2015-11" db="EMBL/GenBank/DDBJ databases">
        <authorList>
            <person name="Lin W."/>
        </authorList>
    </citation>
    <scope>NUCLEOTIDE SEQUENCE [LARGE SCALE GENOMIC DNA]</scope>
    <source>
        <strain evidence="1 2">HCH-1</strain>
    </source>
</reference>
<dbReference type="EMBL" id="LNQR01000119">
    <property type="protein sequence ID" value="KWT78159.1"/>
    <property type="molecule type" value="Genomic_DNA"/>
</dbReference>
<gene>
    <name evidence="1" type="ORF">ASN18_2973</name>
</gene>
<name>A0ABR5SBK1_9BACT</name>
<dbReference type="RefSeq" id="WP_085053587.1">
    <property type="nucleotide sequence ID" value="NZ_LNQR01000119.1"/>
</dbReference>
<protein>
    <submittedName>
        <fullName evidence="1">Phosphoenolpyruvate carboxykinase</fullName>
    </submittedName>
</protein>
<dbReference type="SUPFAM" id="SSF53795">
    <property type="entry name" value="PEP carboxykinase-like"/>
    <property type="match status" value="1"/>
</dbReference>
<proteinExistence type="predicted"/>
<sequence length="599" mass="69222">MMSDFHNGSLTQKKPYAITRGKVIFDFSLMYCDTPSKLLQSELFTMIINGFIKRIETKQSRVFTFLQECVPLRRRESLTKYMTDLFRLLASHTAAEIIVMNSQYYDVLSDKEYLLEFIEELYNYWRRFERYMYIEAPKRSHYTQQSIHHAQFIKLHVELKTIVLETYRHVRENLLGFNPRVYRQLPAGANMGILLEKIDWKYPEGLNFVKDVAFIRLAIMESPLILYPKMNKRKGAFKEVFNLKEDMLLLIPEQWMCYPAKIGTLTAFIYFHRDFISQGLSLCNLFEIADYEDIDDKSPDIMLFVGLKNMDFAGETVFYEDRKTGTLIGMIRYGEDIDYFGYFKKMPLTLHNIVMLERGRLPLHGAMTSLTIKSGTNAGVVIVGDSGAGKSETLEALRTLADEHIRDLKFIFDDMGSLNFSDEKGITGYGTEIGAFVRLDDLQPGYAYEEIDRSIFMNPDKTNARLIIPITTYYDITRGYKVDIVLYANNYEPVDETHPVIEFFDTPEKALTVFRNGARYAKGTTDEKGIVNTYFANPFGAPQRRDVHEELATAYFNKMFELGIKVGQIRTQLGVEGFGQEGPRAAAMELFEVIKGLRN</sequence>
<organism evidence="1 2">
    <name type="scientific">Candidatus Magnetominusculus xianensis</name>
    <dbReference type="NCBI Taxonomy" id="1748249"/>
    <lineage>
        <taxon>Bacteria</taxon>
        <taxon>Pseudomonadati</taxon>
        <taxon>Nitrospirota</taxon>
        <taxon>Nitrospiria</taxon>
        <taxon>Nitrospirales</taxon>
        <taxon>Nitrospiraceae</taxon>
        <taxon>Candidatus Magnetominusculus</taxon>
    </lineage>
</organism>
<evidence type="ECO:0000313" key="1">
    <source>
        <dbReference type="EMBL" id="KWT78159.1"/>
    </source>
</evidence>
<keyword evidence="2" id="KW-1185">Reference proteome</keyword>